<feature type="domain" description="ATP synthase F1 complex delta/epsilon subunit N-terminal" evidence="15">
    <location>
        <begin position="31"/>
        <end position="102"/>
    </location>
</feature>
<evidence type="ECO:0000259" key="16">
    <source>
        <dbReference type="Pfam" id="PF21334"/>
    </source>
</evidence>
<evidence type="ECO:0000313" key="17">
    <source>
        <dbReference type="EMBL" id="CCH45593.1"/>
    </source>
</evidence>
<dbReference type="eggNOG" id="KOG1758">
    <property type="taxonomic scope" value="Eukaryota"/>
</dbReference>
<dbReference type="PANTHER" id="PTHR13822:SF7">
    <property type="entry name" value="ATP SYNTHASE SUBUNIT DELTA, MITOCHONDRIAL"/>
    <property type="match status" value="1"/>
</dbReference>
<keyword evidence="8" id="KW-0406">Ion transport</keyword>
<dbReference type="InterPro" id="IPR048938">
    <property type="entry name" value="ATPD_C_fung"/>
</dbReference>
<evidence type="ECO:0000256" key="3">
    <source>
        <dbReference type="ARBA" id="ARBA00016960"/>
    </source>
</evidence>
<keyword evidence="5" id="KW-0375">Hydrogen ion transport</keyword>
<dbReference type="InterPro" id="IPR020546">
    <property type="entry name" value="ATP_synth_F1_dsu/esu_N"/>
</dbReference>
<proteinExistence type="inferred from homology"/>
<evidence type="ECO:0000259" key="15">
    <source>
        <dbReference type="Pfam" id="PF02823"/>
    </source>
</evidence>
<keyword evidence="6" id="KW-0999">Mitochondrion inner membrane</keyword>
<dbReference type="STRING" id="1206466.K0KWW8"/>
<keyword evidence="7" id="KW-0809">Transit peptide</keyword>
<dbReference type="HOGENOM" id="CLU_084338_0_0_1"/>
<evidence type="ECO:0000313" key="18">
    <source>
        <dbReference type="Proteomes" id="UP000009328"/>
    </source>
</evidence>
<dbReference type="HAMAP" id="MF_00530">
    <property type="entry name" value="ATP_synth_epsil_bac"/>
    <property type="match status" value="1"/>
</dbReference>
<evidence type="ECO:0000256" key="5">
    <source>
        <dbReference type="ARBA" id="ARBA00022781"/>
    </source>
</evidence>
<dbReference type="GO" id="GO:0045259">
    <property type="term" value="C:proton-transporting ATP synthase complex"/>
    <property type="evidence" value="ECO:0007669"/>
    <property type="project" value="UniProtKB-KW"/>
</dbReference>
<dbReference type="Gene3D" id="6.10.140.880">
    <property type="match status" value="1"/>
</dbReference>
<comment type="caution">
    <text evidence="17">The sequence shown here is derived from an EMBL/GenBank/DDBJ whole genome shotgun (WGS) entry which is preliminary data.</text>
</comment>
<dbReference type="InParanoid" id="K0KWW8"/>
<comment type="function">
    <text evidence="14">Mitochondrial membrane ATP synthase (F(1)F(0) ATP synthase or Complex V) produces ATP from ADP in the presence of a proton gradient across the membrane which is generated by electron transport complexes of the respiratory chain. F-type ATPases consist of two structural domains, F(1) - containing the extramembraneous catalytic core, and F(0) - containing the membrane proton channel, linked together by a central stalk and a peripheral stalk. During catalysis, ATP turnover in the catalytic domain of F(1) is coupled via a rotary mechanism of the central stalk subunits to proton translocation. Part of the complex F(1) domain and of the central stalk which is part of the complex rotary element. Rotation of the central stalk against the surrounding alpha(3)beta(3) subunits leads to hydrolysis of ATP in three separate catalytic sites on the beta subunits.</text>
</comment>
<accession>K0KWW8</accession>
<comment type="subcellular location">
    <subcellularLocation>
        <location evidence="1">Mitochondrion inner membrane</location>
    </subcellularLocation>
</comment>
<organism evidence="17 18">
    <name type="scientific">Wickerhamomyces ciferrii (strain ATCC 14091 / BCRC 22168 / CBS 111 / JCM 3599 / NBRC 0793 / NRRL Y-1031 F-60-10)</name>
    <name type="common">Yeast</name>
    <name type="synonym">Pichia ciferrii</name>
    <dbReference type="NCBI Taxonomy" id="1206466"/>
    <lineage>
        <taxon>Eukaryota</taxon>
        <taxon>Fungi</taxon>
        <taxon>Dikarya</taxon>
        <taxon>Ascomycota</taxon>
        <taxon>Saccharomycotina</taxon>
        <taxon>Saccharomycetes</taxon>
        <taxon>Phaffomycetales</taxon>
        <taxon>Wickerhamomycetaceae</taxon>
        <taxon>Wickerhamomyces</taxon>
    </lineage>
</organism>
<dbReference type="Proteomes" id="UP000009328">
    <property type="component" value="Unassembled WGS sequence"/>
</dbReference>
<protein>
    <recommendedName>
        <fullName evidence="3">ATP synthase subunit delta, mitochondrial</fullName>
    </recommendedName>
    <alternativeName>
        <fullName evidence="13">F-ATPase delta subunit</fullName>
    </alternativeName>
</protein>
<dbReference type="GO" id="GO:0046933">
    <property type="term" value="F:proton-transporting ATP synthase activity, rotational mechanism"/>
    <property type="evidence" value="ECO:0007669"/>
    <property type="project" value="InterPro"/>
</dbReference>
<dbReference type="PANTHER" id="PTHR13822">
    <property type="entry name" value="ATP SYNTHASE DELTA/EPSILON CHAIN"/>
    <property type="match status" value="1"/>
</dbReference>
<keyword evidence="12" id="KW-0066">ATP synthesis</keyword>
<keyword evidence="4" id="KW-0813">Transport</keyword>
<evidence type="ECO:0000256" key="6">
    <source>
        <dbReference type="ARBA" id="ARBA00022792"/>
    </source>
</evidence>
<evidence type="ECO:0000256" key="7">
    <source>
        <dbReference type="ARBA" id="ARBA00022946"/>
    </source>
</evidence>
<evidence type="ECO:0000256" key="8">
    <source>
        <dbReference type="ARBA" id="ARBA00023065"/>
    </source>
</evidence>
<evidence type="ECO:0000256" key="11">
    <source>
        <dbReference type="ARBA" id="ARBA00023196"/>
    </source>
</evidence>
<dbReference type="SUPFAM" id="SSF51344">
    <property type="entry name" value="Epsilon subunit of F1F0-ATP synthase N-terminal domain"/>
    <property type="match status" value="1"/>
</dbReference>
<evidence type="ECO:0000256" key="1">
    <source>
        <dbReference type="ARBA" id="ARBA00004273"/>
    </source>
</evidence>
<dbReference type="Gene3D" id="2.60.15.10">
    <property type="entry name" value="F0F1 ATP synthase delta/epsilon subunit, N-terminal"/>
    <property type="match status" value="1"/>
</dbReference>
<comment type="similarity">
    <text evidence="2">Belongs to the ATPase epsilon chain family.</text>
</comment>
<name>K0KWW8_WICCF</name>
<evidence type="ECO:0000256" key="2">
    <source>
        <dbReference type="ARBA" id="ARBA00005712"/>
    </source>
</evidence>
<evidence type="ECO:0000256" key="13">
    <source>
        <dbReference type="ARBA" id="ARBA00031669"/>
    </source>
</evidence>
<dbReference type="InterPro" id="IPR001469">
    <property type="entry name" value="ATP_synth_F1_dsu/esu"/>
</dbReference>
<dbReference type="EMBL" id="CAIF01000203">
    <property type="protein sequence ID" value="CCH45593.1"/>
    <property type="molecule type" value="Genomic_DNA"/>
</dbReference>
<evidence type="ECO:0000256" key="10">
    <source>
        <dbReference type="ARBA" id="ARBA00023136"/>
    </source>
</evidence>
<keyword evidence="9" id="KW-0496">Mitochondrion</keyword>
<keyword evidence="18" id="KW-1185">Reference proteome</keyword>
<evidence type="ECO:0000256" key="4">
    <source>
        <dbReference type="ARBA" id="ARBA00022448"/>
    </source>
</evidence>
<reference evidence="17 18" key="1">
    <citation type="journal article" date="2012" name="Eukaryot. Cell">
        <title>Draft genome sequence of Wickerhamomyces ciferrii NRRL Y-1031 F-60-10.</title>
        <authorList>
            <person name="Schneider J."/>
            <person name="Andrea H."/>
            <person name="Blom J."/>
            <person name="Jaenicke S."/>
            <person name="Ruckert C."/>
            <person name="Schorsch C."/>
            <person name="Szczepanowski R."/>
            <person name="Farwick M."/>
            <person name="Goesmann A."/>
            <person name="Puhler A."/>
            <person name="Schaffer S."/>
            <person name="Tauch A."/>
            <person name="Kohler T."/>
            <person name="Brinkrolf K."/>
        </authorList>
    </citation>
    <scope>NUCLEOTIDE SEQUENCE [LARGE SCALE GENOMIC DNA]</scope>
    <source>
        <strain evidence="18">ATCC 14091 / BCRC 22168 / CBS 111 / JCM 3599 / NBRC 0793 / NRRL Y-1031 F-60-10</strain>
    </source>
</reference>
<dbReference type="NCBIfam" id="TIGR01216">
    <property type="entry name" value="ATP_synt_epsi"/>
    <property type="match status" value="1"/>
</dbReference>
<dbReference type="FunFam" id="2.60.15.10:FF:000003">
    <property type="entry name" value="ATP synthase subunit delta, mitochondrial"/>
    <property type="match status" value="1"/>
</dbReference>
<feature type="domain" description="F1F0-ATP synthase subunit delta C-terminal" evidence="16">
    <location>
        <begin position="118"/>
        <end position="157"/>
    </location>
</feature>
<evidence type="ECO:0000256" key="12">
    <source>
        <dbReference type="ARBA" id="ARBA00023310"/>
    </source>
</evidence>
<dbReference type="Pfam" id="PF02823">
    <property type="entry name" value="ATP-synt_DE_N"/>
    <property type="match status" value="1"/>
</dbReference>
<keyword evidence="11" id="KW-0139">CF(1)</keyword>
<dbReference type="GO" id="GO:0005743">
    <property type="term" value="C:mitochondrial inner membrane"/>
    <property type="evidence" value="ECO:0007669"/>
    <property type="project" value="UniProtKB-SubCell"/>
</dbReference>
<gene>
    <name evidence="17" type="ORF">BN7_5176</name>
</gene>
<sequence length="160" mass="16885">MFRSTAFKSLARQSQFISRRTYADAASADVLKLSLALPHATLFSSEQVTQVNVPGANGDFGILANHVPIIEQLRPGLISITETSGQTKEFFVSGGFATVQPGSTLSITAIEAFEPSAFSAEAVKTQLAEAQKNVNNSDEAIAATAAIQVEVLEALQSVAK</sequence>
<evidence type="ECO:0000256" key="14">
    <source>
        <dbReference type="ARBA" id="ARBA00045605"/>
    </source>
</evidence>
<dbReference type="CDD" id="cd12152">
    <property type="entry name" value="F1-ATPase_delta"/>
    <property type="match status" value="1"/>
</dbReference>
<dbReference type="InterPro" id="IPR036771">
    <property type="entry name" value="ATPsynth_dsu/esu_N"/>
</dbReference>
<dbReference type="Pfam" id="PF21334">
    <property type="entry name" value="ATPD_C_fung"/>
    <property type="match status" value="1"/>
</dbReference>
<dbReference type="FunCoup" id="K0KWW8">
    <property type="interactions" value="736"/>
</dbReference>
<evidence type="ECO:0000256" key="9">
    <source>
        <dbReference type="ARBA" id="ARBA00023128"/>
    </source>
</evidence>
<keyword evidence="10" id="KW-0472">Membrane</keyword>
<dbReference type="AlphaFoldDB" id="K0KWW8"/>